<keyword evidence="2" id="KW-1185">Reference proteome</keyword>
<evidence type="ECO:0000313" key="1">
    <source>
        <dbReference type="EMBL" id="KAJ8007187.1"/>
    </source>
</evidence>
<accession>A0ACC2GU78</accession>
<organism evidence="1 2">
    <name type="scientific">Dallia pectoralis</name>
    <name type="common">Alaska blackfish</name>
    <dbReference type="NCBI Taxonomy" id="75939"/>
    <lineage>
        <taxon>Eukaryota</taxon>
        <taxon>Metazoa</taxon>
        <taxon>Chordata</taxon>
        <taxon>Craniata</taxon>
        <taxon>Vertebrata</taxon>
        <taxon>Euteleostomi</taxon>
        <taxon>Actinopterygii</taxon>
        <taxon>Neopterygii</taxon>
        <taxon>Teleostei</taxon>
        <taxon>Protacanthopterygii</taxon>
        <taxon>Esociformes</taxon>
        <taxon>Umbridae</taxon>
        <taxon>Dallia</taxon>
    </lineage>
</organism>
<name>A0ACC2GU78_DALPE</name>
<comment type="caution">
    <text evidence="1">The sequence shown here is derived from an EMBL/GenBank/DDBJ whole genome shotgun (WGS) entry which is preliminary data.</text>
</comment>
<sequence length="1687" mass="187367">MHQNVQWSPSAVACSPNWILGRRSDLVALKPPRCLSHASSEHRHLDIGTMRSACLSLLLVTACWSLPFQQTGFMDFMMEDDPGSGSPDIEDKGPPEVPEGPKCPFRCQCHLQVTQCSDLGLKSVPEEIAVGTTLLDLQNNKITEIKENDFKSLKGLTTLILVNNHITTIHAKAFISLGKLQRLYLSKNHLKNMPSNMPKNLQELRIHENQITKIKKASFEGMAQVIVMELGSNPLNSAGVEAGAFGDLKRVSYIRIADTNLTEIPKDLPPSLSELHLDGNKITKVQADSLKGLKNLAKLGLGSNEISQVENGSLAMVPSLRELHLDNNILTTVPPGLAEHKYIQVVYLHSNKIGVVGTEDFCPPGYNTKKAMYSGISLFANPVPYWEVQPITFRCVFDRSAIQLGNYRKKDIWLFSTTVFLPADLLSHTQRERERRERAMFPLRGPILALLVSLTVGQYDYEYGDYQPYAEQSASSPNCARECECPIQFPTAMYCDSRNLNFVPVVPSGIKYLYLQNNQIKEIKAGVFDNVTAELRWLVLDHNQITSDKVAKGTIDKLTGLEKFHFSHNNLTEAVIPPSKLLEELKMMNNQLTKFPKAGLVGMKNLTSVSLQNNKLTTESLSGAFKNLNSLVLIDVTHNKLKKLPSGMPVSLEMFYADFNEISAVSAGDLKELPKLAYLRLANNKLTDSGIPAGVFNLTNLVELDLSYNKLKAIPEINEQLEHLYLQVNKINKFDLASICKFSGPLNYSRLKHLRLDGNNITQADLPDESTNCLRQASDIIVSWDGLEGTVESRCDAQMPPVLLSSRSVPGLTLCMRQLMKLLLVLSSILLLVSSALAQSADMPYEEYMAQLQACPKQCRCPHSFPKAVYCDNKALHRIPIIPPYTWYLYLQNNLIEEVSADAFRNATKLRWINLNHNLITTMEEGALAAMSHLVHLYMDDNRLTSVPANLPSSLEQLRLARNRISKIPVGVFSDLHRVTLLELQGNKLQDDAVTEVSLKGLSNLVQINLAKNQLTAMPLGLPVTTTQLFLDGNAIEKIPTDYFKSLPKVAFLRLNRNKLVNTGLPRYVFNVSSILELQLSYNQLTEVPIISGGLEHLYLDHNQIKIDHLASYATETAPKLRYLRLDGNEIKPPIPRDLMMCFRLLSLDADLQSGWQNCSNLSPLAPGPLALSISITAEGTIWKSRRQRRTMRMLARLVLGLFVLKAAVASPRFARQVELDSYESSNYDEGPDNLNNYDYDNRLTIDEPRVVETMQSGELYKILSAYEAKAPLGVHCRELMQMCIEIGTLAPPDYYDPAIPEQEEEEEEKEDLSPKPQLIPQGSGESGLLMGPNTQGEEELRLSPIDILPISGDNDCSTGSRDFDGSGSLRVSCSEKHLGSGGSGGDSEVSGDLGFLETLFPENLEFLETLLPENLESLETLFPENSGSVMITGEEELPPISVTTPPEESGDRDVSGAPESGDSGSSEPEVTLIPVTEGMPTCLLCTCLGSSVYCDDVKLTSVPPLPKETTHFYARYNQITKINKGDFAQMNKLKRIDLTANAIMSVADNAFSALPVLEELLLRENSLAHLPALPNTMTLIDGSHNNIGASGIHKEAFKDMAGLQYLYLDDNQINHIPVPLPDSLRSLHLQRNNIQMMHEDTFCNLKDFNYIRNALEDIRLDGNPINLSNTPQAYVCLPRVPIGALI</sequence>
<dbReference type="EMBL" id="CM055736">
    <property type="protein sequence ID" value="KAJ8007187.1"/>
    <property type="molecule type" value="Genomic_DNA"/>
</dbReference>
<gene>
    <name evidence="1" type="ORF">DPEC_G00114930</name>
</gene>
<dbReference type="Proteomes" id="UP001157502">
    <property type="component" value="Chromosome 9"/>
</dbReference>
<proteinExistence type="predicted"/>
<protein>
    <submittedName>
        <fullName evidence="1">Uncharacterized protein</fullName>
    </submittedName>
</protein>
<reference evidence="1" key="1">
    <citation type="submission" date="2021-05" db="EMBL/GenBank/DDBJ databases">
        <authorList>
            <person name="Pan Q."/>
            <person name="Jouanno E."/>
            <person name="Zahm M."/>
            <person name="Klopp C."/>
            <person name="Cabau C."/>
            <person name="Louis A."/>
            <person name="Berthelot C."/>
            <person name="Parey E."/>
            <person name="Roest Crollius H."/>
            <person name="Montfort J."/>
            <person name="Robinson-Rechavi M."/>
            <person name="Bouchez O."/>
            <person name="Lampietro C."/>
            <person name="Lopez Roques C."/>
            <person name="Donnadieu C."/>
            <person name="Postlethwait J."/>
            <person name="Bobe J."/>
            <person name="Dillon D."/>
            <person name="Chandos A."/>
            <person name="von Hippel F."/>
            <person name="Guiguen Y."/>
        </authorList>
    </citation>
    <scope>NUCLEOTIDE SEQUENCE</scope>
    <source>
        <strain evidence="1">YG-Jan2019</strain>
    </source>
</reference>
<evidence type="ECO:0000313" key="2">
    <source>
        <dbReference type="Proteomes" id="UP001157502"/>
    </source>
</evidence>